<protein>
    <recommendedName>
        <fullName evidence="4">4TM region of histidine kinase</fullName>
    </recommendedName>
</protein>
<dbReference type="AlphaFoldDB" id="A0A9R1CSF1"/>
<organism evidence="2 3">
    <name type="scientific">Natronomonas aquatica</name>
    <dbReference type="NCBI Taxonomy" id="2841590"/>
    <lineage>
        <taxon>Archaea</taxon>
        <taxon>Methanobacteriati</taxon>
        <taxon>Methanobacteriota</taxon>
        <taxon>Stenosarchaea group</taxon>
        <taxon>Halobacteria</taxon>
        <taxon>Halobacteriales</taxon>
        <taxon>Natronomonadaceae</taxon>
        <taxon>Natronomonas</taxon>
    </lineage>
</organism>
<keyword evidence="1" id="KW-1133">Transmembrane helix</keyword>
<dbReference type="RefSeq" id="WP_256029070.1">
    <property type="nucleotide sequence ID" value="NZ_JAHLKM010000005.1"/>
</dbReference>
<evidence type="ECO:0008006" key="4">
    <source>
        <dbReference type="Google" id="ProtNLM"/>
    </source>
</evidence>
<gene>
    <name evidence="2" type="ORF">KM295_05960</name>
</gene>
<evidence type="ECO:0000313" key="3">
    <source>
        <dbReference type="Proteomes" id="UP001139494"/>
    </source>
</evidence>
<sequence length="526" mass="54866">MGPVRGSKRIVHPGGLAVALVGFGITRFVVAGTVQSRAMLPFVVAVVPLVVGLAFTIYGVILAIGDLSAAYINTVVRWTFLGVSAMAAVLGLTALGAPGDVASGLAMLQGSQLLVSNTLLGGAVGGALTGDRAGRNRRHRNEIELQAELALIANGLLRHEVLNATAIIDGYASLFDEDAPRDSDVAAIRTATDRIETTVADVGEVGRPRDEDSFRAVALGPLLEEETDALEAHYPAATFSYTAPETDAQVLADQRLRLLVRKLLETVAARNEETSVTVEVTVEPYSVSLSVTADTGTAADIDASTEDDPAVGFDRRIVELLSDYYAGGLEIRSAASPAESPVSAALTLPRATGERTAAGRFGVASPGLGGAIGAGVVAGVVMGILSDALTGLLPIIGSLYGVSDPLVGWITHLFHSVVFALLFAGGYTHLREGRPNGTALTGGLFGAGWGVVLWLVAAGLIMPVWLRLVGVQATLPNLTAVGLFTHAVWGVVLGGGYVWLRRRLEASRRWDRLEEMAGQRVGRVLG</sequence>
<comment type="caution">
    <text evidence="2">The sequence shown here is derived from an EMBL/GenBank/DDBJ whole genome shotgun (WGS) entry which is preliminary data.</text>
</comment>
<feature type="transmembrane region" description="Helical" evidence="1">
    <location>
        <begin position="363"/>
        <end position="386"/>
    </location>
</feature>
<reference evidence="2" key="1">
    <citation type="journal article" date="2023" name="Front. Microbiol.">
        <title>Genomic-based phylogenetic and metabolic analyses of the genus Natronomonas, and description of Natronomonas aquatica sp. nov.</title>
        <authorList>
            <person name="Garcia-Roldan A."/>
            <person name="Duran-Viseras A."/>
            <person name="de la Haba R.R."/>
            <person name="Corral P."/>
            <person name="Sanchez-Porro C."/>
            <person name="Ventosa A."/>
        </authorList>
    </citation>
    <scope>NUCLEOTIDE SEQUENCE</scope>
    <source>
        <strain evidence="2">F2-12</strain>
    </source>
</reference>
<feature type="transmembrane region" description="Helical" evidence="1">
    <location>
        <begin position="478"/>
        <end position="500"/>
    </location>
</feature>
<feature type="transmembrane region" description="Helical" evidence="1">
    <location>
        <begin position="76"/>
        <end position="97"/>
    </location>
</feature>
<keyword evidence="3" id="KW-1185">Reference proteome</keyword>
<proteinExistence type="predicted"/>
<feature type="transmembrane region" description="Helical" evidence="1">
    <location>
        <begin position="42"/>
        <end position="64"/>
    </location>
</feature>
<keyword evidence="1" id="KW-0812">Transmembrane</keyword>
<dbReference type="EMBL" id="JAHLKM010000005">
    <property type="protein sequence ID" value="MCQ4333050.1"/>
    <property type="molecule type" value="Genomic_DNA"/>
</dbReference>
<evidence type="ECO:0000256" key="1">
    <source>
        <dbReference type="SAM" id="Phobius"/>
    </source>
</evidence>
<dbReference type="Proteomes" id="UP001139494">
    <property type="component" value="Unassembled WGS sequence"/>
</dbReference>
<feature type="transmembrane region" description="Helical" evidence="1">
    <location>
        <begin position="109"/>
        <end position="130"/>
    </location>
</feature>
<accession>A0A9R1CSF1</accession>
<feature type="transmembrane region" description="Helical" evidence="1">
    <location>
        <begin position="439"/>
        <end position="466"/>
    </location>
</feature>
<name>A0A9R1CSF1_9EURY</name>
<keyword evidence="1" id="KW-0472">Membrane</keyword>
<evidence type="ECO:0000313" key="2">
    <source>
        <dbReference type="EMBL" id="MCQ4333050.1"/>
    </source>
</evidence>
<feature type="transmembrane region" description="Helical" evidence="1">
    <location>
        <begin position="406"/>
        <end position="427"/>
    </location>
</feature>
<feature type="transmembrane region" description="Helical" evidence="1">
    <location>
        <begin position="12"/>
        <end position="30"/>
    </location>
</feature>